<proteinExistence type="predicted"/>
<name>A0A9D4UZF0_ADICA</name>
<gene>
    <name evidence="1" type="ORF">GOP47_0009031</name>
</gene>
<protein>
    <submittedName>
        <fullName evidence="1">Uncharacterized protein</fullName>
    </submittedName>
</protein>
<sequence>MIIQEGSHICMFVVSPRICSSESYRECGVKASFQTYRAALPRGYHPKTLQITIKWMKGSVHKVALALDLILLGGLLYAKPADGASGVRKEPHIDTFDMEAVAANRQQLHVLAIDELAQANRALPRRHCLLTGS</sequence>
<evidence type="ECO:0000313" key="2">
    <source>
        <dbReference type="Proteomes" id="UP000886520"/>
    </source>
</evidence>
<keyword evidence="2" id="KW-1185">Reference proteome</keyword>
<accession>A0A9D4UZF0</accession>
<comment type="caution">
    <text evidence="1">The sequence shown here is derived from an EMBL/GenBank/DDBJ whole genome shotgun (WGS) entry which is preliminary data.</text>
</comment>
<dbReference type="EMBL" id="JABFUD020000008">
    <property type="protein sequence ID" value="KAI5076966.1"/>
    <property type="molecule type" value="Genomic_DNA"/>
</dbReference>
<reference evidence="1" key="1">
    <citation type="submission" date="2021-01" db="EMBL/GenBank/DDBJ databases">
        <title>Adiantum capillus-veneris genome.</title>
        <authorList>
            <person name="Fang Y."/>
            <person name="Liao Q."/>
        </authorList>
    </citation>
    <scope>NUCLEOTIDE SEQUENCE</scope>
    <source>
        <strain evidence="1">H3</strain>
        <tissue evidence="1">Leaf</tissue>
    </source>
</reference>
<evidence type="ECO:0000313" key="1">
    <source>
        <dbReference type="EMBL" id="KAI5076966.1"/>
    </source>
</evidence>
<dbReference type="Proteomes" id="UP000886520">
    <property type="component" value="Chromosome 8"/>
</dbReference>
<organism evidence="1 2">
    <name type="scientific">Adiantum capillus-veneris</name>
    <name type="common">Maidenhair fern</name>
    <dbReference type="NCBI Taxonomy" id="13818"/>
    <lineage>
        <taxon>Eukaryota</taxon>
        <taxon>Viridiplantae</taxon>
        <taxon>Streptophyta</taxon>
        <taxon>Embryophyta</taxon>
        <taxon>Tracheophyta</taxon>
        <taxon>Polypodiopsida</taxon>
        <taxon>Polypodiidae</taxon>
        <taxon>Polypodiales</taxon>
        <taxon>Pteridineae</taxon>
        <taxon>Pteridaceae</taxon>
        <taxon>Vittarioideae</taxon>
        <taxon>Adiantum</taxon>
    </lineage>
</organism>
<dbReference type="AlphaFoldDB" id="A0A9D4UZF0"/>